<comment type="caution">
    <text evidence="8">The sequence shown here is derived from an EMBL/GenBank/DDBJ whole genome shotgun (WGS) entry which is preliminary data.</text>
</comment>
<sequence>MSFYLRYSQGVRTYIGGNKEASDTERAESAAYNEVLGFYPDDDPPRSFYAADSRAALMPFLAHRQVLCIEIAKDLGDTYKWLLYGDDDTIWFMDAVMNMVEDLDPHVPYFLTDHMWWSSGSGNEEAMNAHSGAPRCRLCGYQHPAILDDPALNLPEACPYCQPEMLCTNDTTGALSRPPKPCAFPRLPERTYSVHGGAGAIFSVGLLRRVDFASMERCVLSQYSTGGDAYISMCLWEAGFAATDPLPGLHPKKRPFFDSAGPNYLDEDFREKYNRHVQNLLQAAAGECTGICRAQAKDAQKESVNNDEAAVILLDEVAAMAMDGIARRTVDRVLDQLNEALKLPQEPEVPPAEPPSSDESVQSPDRPDETDLKDISITNS</sequence>
<keyword evidence="9" id="KW-1185">Reference proteome</keyword>
<dbReference type="GO" id="GO:0016020">
    <property type="term" value="C:membrane"/>
    <property type="evidence" value="ECO:0007669"/>
    <property type="project" value="UniProtKB-SubCell"/>
</dbReference>
<evidence type="ECO:0000256" key="7">
    <source>
        <dbReference type="SAM" id="MobiDB-lite"/>
    </source>
</evidence>
<name>A0AAW1PHF0_9CHLO</name>
<reference evidence="8 9" key="1">
    <citation type="journal article" date="2024" name="Nat. Commun.">
        <title>Phylogenomics reveals the evolutionary origins of lichenization in chlorophyte algae.</title>
        <authorList>
            <person name="Puginier C."/>
            <person name="Libourel C."/>
            <person name="Otte J."/>
            <person name="Skaloud P."/>
            <person name="Haon M."/>
            <person name="Grisel S."/>
            <person name="Petersen M."/>
            <person name="Berrin J.G."/>
            <person name="Delaux P.M."/>
            <person name="Dal Grande F."/>
            <person name="Keller J."/>
        </authorList>
    </citation>
    <scope>NUCLEOTIDE SEQUENCE [LARGE SCALE GENOMIC DNA]</scope>
    <source>
        <strain evidence="8 9">SAG 2043</strain>
    </source>
</reference>
<accession>A0AAW1PHF0</accession>
<dbReference type="PANTHER" id="PTHR23033:SF50">
    <property type="entry name" value="HEXOSYLTRANSFERASE"/>
    <property type="match status" value="1"/>
</dbReference>
<evidence type="ECO:0000313" key="9">
    <source>
        <dbReference type="Proteomes" id="UP001489004"/>
    </source>
</evidence>
<evidence type="ECO:0000256" key="2">
    <source>
        <dbReference type="ARBA" id="ARBA00006462"/>
    </source>
</evidence>
<feature type="region of interest" description="Disordered" evidence="7">
    <location>
        <begin position="338"/>
        <end position="380"/>
    </location>
</feature>
<dbReference type="PANTHER" id="PTHR23033">
    <property type="entry name" value="BETA1,3-GALACTOSYLTRANSFERASE"/>
    <property type="match status" value="1"/>
</dbReference>
<feature type="compositionally biased region" description="Basic and acidic residues" evidence="7">
    <location>
        <begin position="365"/>
        <end position="374"/>
    </location>
</feature>
<keyword evidence="6" id="KW-0472">Membrane</keyword>
<evidence type="ECO:0000256" key="5">
    <source>
        <dbReference type="ARBA" id="ARBA00022989"/>
    </source>
</evidence>
<evidence type="ECO:0000256" key="4">
    <source>
        <dbReference type="ARBA" id="ARBA00022968"/>
    </source>
</evidence>
<evidence type="ECO:0000256" key="6">
    <source>
        <dbReference type="ARBA" id="ARBA00023136"/>
    </source>
</evidence>
<dbReference type="EMBL" id="JALJOR010000012">
    <property type="protein sequence ID" value="KAK9807886.1"/>
    <property type="molecule type" value="Genomic_DNA"/>
</dbReference>
<dbReference type="Proteomes" id="UP001489004">
    <property type="component" value="Unassembled WGS sequence"/>
</dbReference>
<dbReference type="Gene3D" id="3.90.550.50">
    <property type="match status" value="1"/>
</dbReference>
<gene>
    <name evidence="8" type="ORF">WJX72_012243</name>
</gene>
<keyword evidence="4" id="KW-0735">Signal-anchor</keyword>
<dbReference type="InterPro" id="IPR026050">
    <property type="entry name" value="C1GALT1/C1GALT1_chp1"/>
</dbReference>
<dbReference type="AlphaFoldDB" id="A0AAW1PHF0"/>
<evidence type="ECO:0000256" key="3">
    <source>
        <dbReference type="ARBA" id="ARBA00022692"/>
    </source>
</evidence>
<comment type="similarity">
    <text evidence="2">Belongs to the glycosyltransferase 31 family. Beta3-Gal-T subfamily.</text>
</comment>
<comment type="subcellular location">
    <subcellularLocation>
        <location evidence="1">Membrane</location>
        <topology evidence="1">Single-pass type II membrane protein</topology>
    </subcellularLocation>
</comment>
<proteinExistence type="inferred from homology"/>
<evidence type="ECO:0008006" key="10">
    <source>
        <dbReference type="Google" id="ProtNLM"/>
    </source>
</evidence>
<evidence type="ECO:0000256" key="1">
    <source>
        <dbReference type="ARBA" id="ARBA00004606"/>
    </source>
</evidence>
<keyword evidence="5" id="KW-1133">Transmembrane helix</keyword>
<evidence type="ECO:0000313" key="8">
    <source>
        <dbReference type="EMBL" id="KAK9807886.1"/>
    </source>
</evidence>
<organism evidence="8 9">
    <name type="scientific">[Myrmecia] bisecta</name>
    <dbReference type="NCBI Taxonomy" id="41462"/>
    <lineage>
        <taxon>Eukaryota</taxon>
        <taxon>Viridiplantae</taxon>
        <taxon>Chlorophyta</taxon>
        <taxon>core chlorophytes</taxon>
        <taxon>Trebouxiophyceae</taxon>
        <taxon>Trebouxiales</taxon>
        <taxon>Trebouxiaceae</taxon>
        <taxon>Myrmecia</taxon>
    </lineage>
</organism>
<protein>
    <recommendedName>
        <fullName evidence="10">Hexosyltransferase</fullName>
    </recommendedName>
</protein>
<keyword evidence="3" id="KW-0812">Transmembrane</keyword>